<protein>
    <submittedName>
        <fullName evidence="2">Uncharacterized protein</fullName>
    </submittedName>
</protein>
<evidence type="ECO:0000313" key="3">
    <source>
        <dbReference type="Proteomes" id="UP000007800"/>
    </source>
</evidence>
<sequence>MGHSSQTVLNTEDTFPSGDTEEKAADFEEAAKAADRIKAEQALEIEFLKEHIIRLESSYPSSTAAQGIRHICDPRGNLGEVVKTRAGVQDYSAELQKLHRVKDDAIGRPVKDNSYCLE</sequence>
<dbReference type="EMBL" id="GG670840">
    <property type="protein sequence ID" value="EER20052.1"/>
    <property type="molecule type" value="Genomic_DNA"/>
</dbReference>
<evidence type="ECO:0000256" key="1">
    <source>
        <dbReference type="SAM" id="MobiDB-lite"/>
    </source>
</evidence>
<organism evidence="3">
    <name type="scientific">Perkinsus marinus (strain ATCC 50983 / TXsc)</name>
    <dbReference type="NCBI Taxonomy" id="423536"/>
    <lineage>
        <taxon>Eukaryota</taxon>
        <taxon>Sar</taxon>
        <taxon>Alveolata</taxon>
        <taxon>Perkinsozoa</taxon>
        <taxon>Perkinsea</taxon>
        <taxon>Perkinsida</taxon>
        <taxon>Perkinsidae</taxon>
        <taxon>Perkinsus</taxon>
    </lineage>
</organism>
<feature type="region of interest" description="Disordered" evidence="1">
    <location>
        <begin position="1"/>
        <end position="22"/>
    </location>
</feature>
<dbReference type="GeneID" id="9059038"/>
<keyword evidence="3" id="KW-1185">Reference proteome</keyword>
<gene>
    <name evidence="2" type="ORF">Pmar_PMAR007313</name>
</gene>
<reference evidence="2 3" key="1">
    <citation type="submission" date="2008-07" db="EMBL/GenBank/DDBJ databases">
        <authorList>
            <person name="El-Sayed N."/>
            <person name="Caler E."/>
            <person name="Inman J."/>
            <person name="Amedeo P."/>
            <person name="Hass B."/>
            <person name="Wortman J."/>
        </authorList>
    </citation>
    <scope>NUCLEOTIDE SEQUENCE [LARGE SCALE GENOMIC DNA]</scope>
    <source>
        <strain evidence="3">ATCC 50983 / TXsc</strain>
    </source>
</reference>
<feature type="compositionally biased region" description="Polar residues" evidence="1">
    <location>
        <begin position="1"/>
        <end position="14"/>
    </location>
</feature>
<dbReference type="RefSeq" id="XP_002788256.1">
    <property type="nucleotide sequence ID" value="XM_002788210.1"/>
</dbReference>
<name>C5K622_PERM5</name>
<accession>C5K622</accession>
<dbReference type="InParanoid" id="C5K622"/>
<evidence type="ECO:0000313" key="2">
    <source>
        <dbReference type="EMBL" id="EER20052.1"/>
    </source>
</evidence>
<dbReference type="AlphaFoldDB" id="C5K622"/>
<proteinExistence type="predicted"/>
<dbReference type="Proteomes" id="UP000007800">
    <property type="component" value="Unassembled WGS sequence"/>
</dbReference>